<comment type="caution">
    <text evidence="2">The sequence shown here is derived from an EMBL/GenBank/DDBJ whole genome shotgun (WGS) entry which is preliminary data.</text>
</comment>
<evidence type="ECO:0000313" key="2">
    <source>
        <dbReference type="EMBL" id="GAA4265970.1"/>
    </source>
</evidence>
<protein>
    <recommendedName>
        <fullName evidence="4">Biopolymer transporter Tol</fullName>
    </recommendedName>
</protein>
<feature type="region of interest" description="Disordered" evidence="1">
    <location>
        <begin position="1"/>
        <end position="23"/>
    </location>
</feature>
<keyword evidence="3" id="KW-1185">Reference proteome</keyword>
<organism evidence="2 3">
    <name type="scientific">Frondihabitans peucedani</name>
    <dbReference type="NCBI Taxonomy" id="598626"/>
    <lineage>
        <taxon>Bacteria</taxon>
        <taxon>Bacillati</taxon>
        <taxon>Actinomycetota</taxon>
        <taxon>Actinomycetes</taxon>
        <taxon>Micrococcales</taxon>
        <taxon>Microbacteriaceae</taxon>
        <taxon>Frondihabitans</taxon>
    </lineage>
</organism>
<name>A0ABP8E190_9MICO</name>
<evidence type="ECO:0000313" key="3">
    <source>
        <dbReference type="Proteomes" id="UP001501594"/>
    </source>
</evidence>
<proteinExistence type="predicted"/>
<dbReference type="EMBL" id="BAABAU010000001">
    <property type="protein sequence ID" value="GAA4265970.1"/>
    <property type="molecule type" value="Genomic_DNA"/>
</dbReference>
<dbReference type="Proteomes" id="UP001501594">
    <property type="component" value="Unassembled WGS sequence"/>
</dbReference>
<accession>A0ABP8E190</accession>
<evidence type="ECO:0000256" key="1">
    <source>
        <dbReference type="SAM" id="MobiDB-lite"/>
    </source>
</evidence>
<feature type="compositionally biased region" description="Acidic residues" evidence="1">
    <location>
        <begin position="10"/>
        <end position="20"/>
    </location>
</feature>
<evidence type="ECO:0008006" key="4">
    <source>
        <dbReference type="Google" id="ProtNLM"/>
    </source>
</evidence>
<dbReference type="RefSeq" id="WP_344794793.1">
    <property type="nucleotide sequence ID" value="NZ_BAABAU010000001.1"/>
</dbReference>
<gene>
    <name evidence="2" type="ORF">GCM10022256_15820</name>
</gene>
<reference evidence="3" key="1">
    <citation type="journal article" date="2019" name="Int. J. Syst. Evol. Microbiol.">
        <title>The Global Catalogue of Microorganisms (GCM) 10K type strain sequencing project: providing services to taxonomists for standard genome sequencing and annotation.</title>
        <authorList>
            <consortium name="The Broad Institute Genomics Platform"/>
            <consortium name="The Broad Institute Genome Sequencing Center for Infectious Disease"/>
            <person name="Wu L."/>
            <person name="Ma J."/>
        </authorList>
    </citation>
    <scope>NUCLEOTIDE SEQUENCE [LARGE SCALE GENOMIC DNA]</scope>
    <source>
        <strain evidence="3">JCM 17442</strain>
    </source>
</reference>
<sequence length="121" mass="12871">MAHDASAGDPDGDGPDGDSTDAERWLVVNGRRWRRTDPSLPDDLVEALKSHLGRGRSGVRSAKRAGDDDAVAAARKRNGLAKHGLGERGPAWWDEPEEARLARALGALSELEALDGEPPAT</sequence>